<evidence type="ECO:0000313" key="1">
    <source>
        <dbReference type="EMBL" id="EFN70852.1"/>
    </source>
</evidence>
<dbReference type="Proteomes" id="UP000000311">
    <property type="component" value="Unassembled WGS sequence"/>
</dbReference>
<keyword evidence="2" id="KW-1185">Reference proteome</keyword>
<proteinExistence type="predicted"/>
<dbReference type="EMBL" id="GL437203">
    <property type="protein sequence ID" value="EFN70852.1"/>
    <property type="molecule type" value="Genomic_DNA"/>
</dbReference>
<dbReference type="STRING" id="104421.E2A6Y6"/>
<protein>
    <submittedName>
        <fullName evidence="1">Uncharacterized protein</fullName>
    </submittedName>
</protein>
<organism evidence="2">
    <name type="scientific">Camponotus floridanus</name>
    <name type="common">Florida carpenter ant</name>
    <dbReference type="NCBI Taxonomy" id="104421"/>
    <lineage>
        <taxon>Eukaryota</taxon>
        <taxon>Metazoa</taxon>
        <taxon>Ecdysozoa</taxon>
        <taxon>Arthropoda</taxon>
        <taxon>Hexapoda</taxon>
        <taxon>Insecta</taxon>
        <taxon>Pterygota</taxon>
        <taxon>Neoptera</taxon>
        <taxon>Endopterygota</taxon>
        <taxon>Hymenoptera</taxon>
        <taxon>Apocrita</taxon>
        <taxon>Aculeata</taxon>
        <taxon>Formicoidea</taxon>
        <taxon>Formicidae</taxon>
        <taxon>Formicinae</taxon>
        <taxon>Camponotus</taxon>
    </lineage>
</organism>
<accession>E2A6Y6</accession>
<sequence>METTINEIIPMSDNAIGITNYLYREILFTSQKQKLKINMKLGRIFDMDTFKYTLGTD</sequence>
<name>E2A6Y6_CAMFO</name>
<dbReference type="AlphaFoldDB" id="E2A6Y6"/>
<gene>
    <name evidence="1" type="ORF">EAG_02525</name>
</gene>
<dbReference type="InParanoid" id="E2A6Y6"/>
<dbReference type="OrthoDB" id="6147888at2759"/>
<evidence type="ECO:0000313" key="2">
    <source>
        <dbReference type="Proteomes" id="UP000000311"/>
    </source>
</evidence>
<reference evidence="1 2" key="1">
    <citation type="journal article" date="2010" name="Science">
        <title>Genomic comparison of the ants Camponotus floridanus and Harpegnathos saltator.</title>
        <authorList>
            <person name="Bonasio R."/>
            <person name="Zhang G."/>
            <person name="Ye C."/>
            <person name="Mutti N.S."/>
            <person name="Fang X."/>
            <person name="Qin N."/>
            <person name="Donahue G."/>
            <person name="Yang P."/>
            <person name="Li Q."/>
            <person name="Li C."/>
            <person name="Zhang P."/>
            <person name="Huang Z."/>
            <person name="Berger S.L."/>
            <person name="Reinberg D."/>
            <person name="Wang J."/>
            <person name="Liebig J."/>
        </authorList>
    </citation>
    <scope>NUCLEOTIDE SEQUENCE [LARGE SCALE GENOMIC DNA]</scope>
    <source>
        <strain evidence="2">C129</strain>
    </source>
</reference>